<feature type="compositionally biased region" description="Low complexity" evidence="1">
    <location>
        <begin position="238"/>
        <end position="252"/>
    </location>
</feature>
<feature type="region of interest" description="Disordered" evidence="1">
    <location>
        <begin position="1"/>
        <end position="161"/>
    </location>
</feature>
<dbReference type="AlphaFoldDB" id="A0A8T0RHE4"/>
<feature type="compositionally biased region" description="Low complexity" evidence="1">
    <location>
        <begin position="57"/>
        <end position="70"/>
    </location>
</feature>
<evidence type="ECO:0000256" key="1">
    <source>
        <dbReference type="SAM" id="MobiDB-lite"/>
    </source>
</evidence>
<feature type="compositionally biased region" description="Low complexity" evidence="1">
    <location>
        <begin position="202"/>
        <end position="214"/>
    </location>
</feature>
<keyword evidence="3" id="KW-1185">Reference proteome</keyword>
<gene>
    <name evidence="2" type="ORF">PVAP13_6KG311106</name>
</gene>
<feature type="compositionally biased region" description="Basic residues" evidence="1">
    <location>
        <begin position="225"/>
        <end position="237"/>
    </location>
</feature>
<organism evidence="2 3">
    <name type="scientific">Panicum virgatum</name>
    <name type="common">Blackwell switchgrass</name>
    <dbReference type="NCBI Taxonomy" id="38727"/>
    <lineage>
        <taxon>Eukaryota</taxon>
        <taxon>Viridiplantae</taxon>
        <taxon>Streptophyta</taxon>
        <taxon>Embryophyta</taxon>
        <taxon>Tracheophyta</taxon>
        <taxon>Spermatophyta</taxon>
        <taxon>Magnoliopsida</taxon>
        <taxon>Liliopsida</taxon>
        <taxon>Poales</taxon>
        <taxon>Poaceae</taxon>
        <taxon>PACMAD clade</taxon>
        <taxon>Panicoideae</taxon>
        <taxon>Panicodae</taxon>
        <taxon>Paniceae</taxon>
        <taxon>Panicinae</taxon>
        <taxon>Panicum</taxon>
        <taxon>Panicum sect. Hiantes</taxon>
    </lineage>
</organism>
<proteinExistence type="predicted"/>
<feature type="region of interest" description="Disordered" evidence="1">
    <location>
        <begin position="181"/>
        <end position="252"/>
    </location>
</feature>
<sequence>MHGGDGGPPPPRGPLAVAEGARRGWRSPLACRPAARRRGREEEGGAAPSRGGGLSGAGRHPARASPASRAEIWPREEGRGSGRRHGACRDDEARQPPLAYEDGWGGHWPCRARGRHGRAESEAPRARRCASLRPGALHQEGAGPCSAARPPPCSPCHRGRPCSPAEGAPWGARRCHGYGPELGPHAGPREGHPAAGLHRCRPCSSSRRPAMRPAQVAGDEAARGGRAKLCLRRRRGPRPSSARPAPGSCRQW</sequence>
<comment type="caution">
    <text evidence="2">The sequence shown here is derived from an EMBL/GenBank/DDBJ whole genome shotgun (WGS) entry which is preliminary data.</text>
</comment>
<dbReference type="EMBL" id="CM029047">
    <property type="protein sequence ID" value="KAG2584528.1"/>
    <property type="molecule type" value="Genomic_DNA"/>
</dbReference>
<evidence type="ECO:0000313" key="2">
    <source>
        <dbReference type="EMBL" id="KAG2584528.1"/>
    </source>
</evidence>
<protein>
    <submittedName>
        <fullName evidence="2">Uncharacterized protein</fullName>
    </submittedName>
</protein>
<name>A0A8T0RHE4_PANVG</name>
<reference evidence="2" key="1">
    <citation type="submission" date="2020-05" db="EMBL/GenBank/DDBJ databases">
        <title>WGS assembly of Panicum virgatum.</title>
        <authorList>
            <person name="Lovell J.T."/>
            <person name="Jenkins J."/>
            <person name="Shu S."/>
            <person name="Juenger T.E."/>
            <person name="Schmutz J."/>
        </authorList>
    </citation>
    <scope>NUCLEOTIDE SEQUENCE</scope>
    <source>
        <strain evidence="2">AP13</strain>
    </source>
</reference>
<dbReference type="Proteomes" id="UP000823388">
    <property type="component" value="Chromosome 6K"/>
</dbReference>
<evidence type="ECO:0000313" key="3">
    <source>
        <dbReference type="Proteomes" id="UP000823388"/>
    </source>
</evidence>
<accession>A0A8T0RHE4</accession>